<keyword evidence="2" id="KW-1133">Transmembrane helix</keyword>
<dbReference type="InParanoid" id="Q7NLV4"/>
<evidence type="ECO:0000313" key="4">
    <source>
        <dbReference type="Proteomes" id="UP000000557"/>
    </source>
</evidence>
<keyword evidence="2" id="KW-0812">Transmembrane</keyword>
<dbReference type="Proteomes" id="UP000000557">
    <property type="component" value="Chromosome"/>
</dbReference>
<dbReference type="EnsemblBacteria" id="BAC88956">
    <property type="protein sequence ID" value="BAC88956"/>
    <property type="gene ID" value="BAC88956"/>
</dbReference>
<keyword evidence="4" id="KW-1185">Reference proteome</keyword>
<dbReference type="AlphaFoldDB" id="Q7NLV4"/>
<dbReference type="RefSeq" id="WP_011141017.1">
    <property type="nucleotide sequence ID" value="NC_005125.1"/>
</dbReference>
<evidence type="ECO:0000256" key="2">
    <source>
        <dbReference type="SAM" id="Phobius"/>
    </source>
</evidence>
<dbReference type="HOGENOM" id="CLU_2000665_0_0_3"/>
<name>Q7NLV4_GLOVI</name>
<feature type="compositionally biased region" description="Basic residues" evidence="1">
    <location>
        <begin position="111"/>
        <end position="124"/>
    </location>
</feature>
<feature type="transmembrane region" description="Helical" evidence="2">
    <location>
        <begin position="61"/>
        <end position="82"/>
    </location>
</feature>
<dbReference type="EMBL" id="BA000045">
    <property type="protein sequence ID" value="BAC88956.1"/>
    <property type="molecule type" value="Genomic_DNA"/>
</dbReference>
<dbReference type="STRING" id="251221.gene:10758493"/>
<feature type="transmembrane region" description="Helical" evidence="2">
    <location>
        <begin position="35"/>
        <end position="55"/>
    </location>
</feature>
<evidence type="ECO:0000256" key="1">
    <source>
        <dbReference type="SAM" id="MobiDB-lite"/>
    </source>
</evidence>
<feature type="transmembrane region" description="Helical" evidence="2">
    <location>
        <begin position="6"/>
        <end position="23"/>
    </location>
</feature>
<accession>Q7NLV4</accession>
<protein>
    <submittedName>
        <fullName evidence="3">Gll1015 protein</fullName>
    </submittedName>
</protein>
<sequence>MDSTWWPLLVLVPAGALYFYFKLTEKNLMGNWAALIKDGVASAIAFGAVGLTFFVAYPDGWLHWLGLVLALWSLTYWGSAAISYRNLRTERSGGRVEPPFGVRTPPNPARPNRRQRRSNRQKRP</sequence>
<reference evidence="3 4" key="1">
    <citation type="journal article" date="2003" name="DNA Res.">
        <title>Complete genome structure of Gloeobacter violaceus PCC 7421, a cyanobacterium that lacks thylakoids.</title>
        <authorList>
            <person name="Nakamura Y."/>
            <person name="Kaneko T."/>
            <person name="Sato S."/>
            <person name="Mimuro M."/>
            <person name="Miyashita H."/>
            <person name="Tsuchiya T."/>
            <person name="Sasamoto S."/>
            <person name="Watanabe A."/>
            <person name="Kawashima K."/>
            <person name="Kishida Y."/>
            <person name="Kiyokawa C."/>
            <person name="Kohara M."/>
            <person name="Matsumoto M."/>
            <person name="Matsuno A."/>
            <person name="Nakazaki N."/>
            <person name="Shimpo S."/>
            <person name="Takeuchi C."/>
            <person name="Yamada M."/>
            <person name="Tabata S."/>
        </authorList>
    </citation>
    <scope>NUCLEOTIDE SEQUENCE [LARGE SCALE GENOMIC DNA]</scope>
    <source>
        <strain evidence="4">ATCC 29082 / PCC 7421</strain>
    </source>
</reference>
<feature type="region of interest" description="Disordered" evidence="1">
    <location>
        <begin position="91"/>
        <end position="124"/>
    </location>
</feature>
<dbReference type="KEGG" id="gvi:gll1015"/>
<proteinExistence type="predicted"/>
<reference evidence="3 4" key="2">
    <citation type="journal article" date="2003" name="DNA Res.">
        <title>Complete genome structure of Gloeobacter violaceus PCC 7421, a cyanobacterium that lacks thylakoids (supplement).</title>
        <authorList>
            <person name="Nakamura Y."/>
            <person name="Kaneko T."/>
            <person name="Sato S."/>
            <person name="Mimuro M."/>
            <person name="Miyashita H."/>
            <person name="Tsuchiya T."/>
            <person name="Sasamoto S."/>
            <person name="Watanabe A."/>
            <person name="Kawashima K."/>
            <person name="Kishida Y."/>
            <person name="Kiyokawa C."/>
            <person name="Kohara M."/>
            <person name="Matsumoto M."/>
            <person name="Matsuno A."/>
            <person name="Nakazaki N."/>
            <person name="Shimpo S."/>
            <person name="Takeuchi C."/>
            <person name="Yamada M."/>
            <person name="Tabata S."/>
        </authorList>
    </citation>
    <scope>NUCLEOTIDE SEQUENCE [LARGE SCALE GENOMIC DNA]</scope>
    <source>
        <strain evidence="4">ATCC 29082 / PCC 7421</strain>
    </source>
</reference>
<gene>
    <name evidence="3" type="ordered locus">gll1015</name>
</gene>
<evidence type="ECO:0000313" key="3">
    <source>
        <dbReference type="EMBL" id="BAC88956.1"/>
    </source>
</evidence>
<dbReference type="OrthoDB" id="9855451at2"/>
<keyword evidence="2" id="KW-0472">Membrane</keyword>
<organism evidence="3 4">
    <name type="scientific">Gloeobacter violaceus (strain ATCC 29082 / PCC 7421)</name>
    <dbReference type="NCBI Taxonomy" id="251221"/>
    <lineage>
        <taxon>Bacteria</taxon>
        <taxon>Bacillati</taxon>
        <taxon>Cyanobacteriota</taxon>
        <taxon>Cyanophyceae</taxon>
        <taxon>Gloeobacterales</taxon>
        <taxon>Gloeobacteraceae</taxon>
        <taxon>Gloeobacter</taxon>
    </lineage>
</organism>